<feature type="compositionally biased region" description="Basic and acidic residues" evidence="1">
    <location>
        <begin position="644"/>
        <end position="658"/>
    </location>
</feature>
<feature type="region of interest" description="Disordered" evidence="1">
    <location>
        <begin position="1"/>
        <end position="24"/>
    </location>
</feature>
<feature type="region of interest" description="Disordered" evidence="1">
    <location>
        <begin position="385"/>
        <end position="443"/>
    </location>
</feature>
<organism evidence="2 3">
    <name type="scientific">Saccharomonospora amisosensis</name>
    <dbReference type="NCBI Taxonomy" id="1128677"/>
    <lineage>
        <taxon>Bacteria</taxon>
        <taxon>Bacillati</taxon>
        <taxon>Actinomycetota</taxon>
        <taxon>Actinomycetes</taxon>
        <taxon>Pseudonocardiales</taxon>
        <taxon>Pseudonocardiaceae</taxon>
        <taxon>Saccharomonospora</taxon>
    </lineage>
</organism>
<protein>
    <submittedName>
        <fullName evidence="2">Uncharacterized protein</fullName>
    </submittedName>
</protein>
<feature type="compositionally biased region" description="Low complexity" evidence="1">
    <location>
        <begin position="665"/>
        <end position="674"/>
    </location>
</feature>
<evidence type="ECO:0000313" key="3">
    <source>
        <dbReference type="Proteomes" id="UP000545493"/>
    </source>
</evidence>
<keyword evidence="3" id="KW-1185">Reference proteome</keyword>
<comment type="caution">
    <text evidence="2">The sequence shown here is derived from an EMBL/GenBank/DDBJ whole genome shotgun (WGS) entry which is preliminary data.</text>
</comment>
<dbReference type="EMBL" id="JAAOYM010000001">
    <property type="protein sequence ID" value="NIJ13333.1"/>
    <property type="molecule type" value="Genomic_DNA"/>
</dbReference>
<evidence type="ECO:0000256" key="1">
    <source>
        <dbReference type="SAM" id="MobiDB-lite"/>
    </source>
</evidence>
<feature type="compositionally biased region" description="Basic and acidic residues" evidence="1">
    <location>
        <begin position="484"/>
        <end position="498"/>
    </location>
</feature>
<sequence>MRATEHTSRKAANGRHPAVSEGEDGATTAVEQLVRQATLLQVRAPELALVLGERAASIAESAGWNELWIRAETLVVRARVSLGHRASTVARAVAALRAAEDAGQQSMAAQLRTDLAVCARSVGAPLTGLAVLRPVLTVSGLSAAQRAAALCHLVGCLGTLGRKAELDRILMEGDRLISADDTMDADTRLVARAMMRVGISAHRRRHGDLVGAADAARTGIGFLDNLADAGADGGLARSRLVLELACALLDRGDGELALEIAEPLVAAPERAASVAPVGWLRLAVATRVHLANGSAETAARILRHAVHNVDRHGLHALTARLWLELANVEERIGQATEAIQCLYRARASEHLHARTRSQARGALTGEFGSGEQAPVDLAEVVAAAARGSAGKPPRPPAAPTTPQQSRSTSGRPQRAQGDGEQPEVAHASRGQAATPAEYGKPDRKRKVVLPMLRMAQEAQASESASPQYEAASAQAPQPASDPDPGPKRGSQERERQELEPGTGWRQPTWDNAQPAFNSRRKRHDSEHGSVAAKSVLDRLGISPGGTGGRRRAAADGEEPDQPAAAGVSPAAQEEFSPGARQEMPAADETCPLPPAGSAPSDGYNWLPRLKLPPSLAPLEDLSSDEPTPSHSRSDSGRPEGVGGNHDRPEPVEEPRVPADEPPPDAGLAELLARALAEHQAGTSSAAALVKKLGVEQGETGQQSATGQRPRVNGKHRNE</sequence>
<name>A0A7X5UTD7_9PSEU</name>
<dbReference type="Proteomes" id="UP000545493">
    <property type="component" value="Unassembled WGS sequence"/>
</dbReference>
<dbReference type="AlphaFoldDB" id="A0A7X5UTD7"/>
<feature type="compositionally biased region" description="Low complexity" evidence="1">
    <location>
        <begin position="456"/>
        <end position="482"/>
    </location>
</feature>
<gene>
    <name evidence="2" type="ORF">FHU38_003677</name>
</gene>
<reference evidence="2 3" key="1">
    <citation type="submission" date="2020-03" db="EMBL/GenBank/DDBJ databases">
        <title>Sequencing the genomes of 1000 actinobacteria strains.</title>
        <authorList>
            <person name="Klenk H.-P."/>
        </authorList>
    </citation>
    <scope>NUCLEOTIDE SEQUENCE [LARGE SCALE GENOMIC DNA]</scope>
    <source>
        <strain evidence="2 3">DSM 45685</strain>
    </source>
</reference>
<proteinExistence type="predicted"/>
<accession>A0A7X5UTD7</accession>
<evidence type="ECO:0000313" key="2">
    <source>
        <dbReference type="EMBL" id="NIJ13333.1"/>
    </source>
</evidence>
<feature type="region of interest" description="Disordered" evidence="1">
    <location>
        <begin position="456"/>
        <end position="718"/>
    </location>
</feature>
<dbReference type="RefSeq" id="WP_167173044.1">
    <property type="nucleotide sequence ID" value="NZ_JAAOYM010000001.1"/>
</dbReference>